<gene>
    <name evidence="1" type="ORF">GS4_43_00130</name>
</gene>
<dbReference type="InterPro" id="IPR042099">
    <property type="entry name" value="ANL_N_sf"/>
</dbReference>
<sequence length="242" mass="25657">MTHVVTPCSLLSAAQDGFGVIPAVQIGDESVDFERFAESVAWLSADLRSCGLEPGQRIGLGVRTGWSFVLTLHALLALEVVIAPLDLCDDDAVARAGELDLDFLLAHDDHDDVLEDVVEEVADGAAVPIYRIADTFSLVDVGPGVEDGASGGGLINDLRSGRVEAVEEIIDEAARLGRRLGLWPGTRVELTGPLNERPAVLMVLACALTGACACVDGTRATITTRIPDELDLPRHQRLLSVS</sequence>
<proteinExistence type="predicted"/>
<evidence type="ECO:0008006" key="3">
    <source>
        <dbReference type="Google" id="ProtNLM"/>
    </source>
</evidence>
<name>M0QS61_9ACTN</name>
<dbReference type="eggNOG" id="COG0318">
    <property type="taxonomic scope" value="Bacteria"/>
</dbReference>
<organism evidence="1 2">
    <name type="scientific">Gordonia soli NBRC 108243</name>
    <dbReference type="NCBI Taxonomy" id="1223545"/>
    <lineage>
        <taxon>Bacteria</taxon>
        <taxon>Bacillati</taxon>
        <taxon>Actinomycetota</taxon>
        <taxon>Actinomycetes</taxon>
        <taxon>Mycobacteriales</taxon>
        <taxon>Gordoniaceae</taxon>
        <taxon>Gordonia</taxon>
    </lineage>
</organism>
<protein>
    <recommendedName>
        <fullName evidence="3">AMP-dependent synthetase/ligase domain-containing protein</fullName>
    </recommendedName>
</protein>
<comment type="caution">
    <text evidence="1">The sequence shown here is derived from an EMBL/GenBank/DDBJ whole genome shotgun (WGS) entry which is preliminary data.</text>
</comment>
<dbReference type="Gene3D" id="3.40.50.12780">
    <property type="entry name" value="N-terminal domain of ligase-like"/>
    <property type="match status" value="1"/>
</dbReference>
<dbReference type="STRING" id="1223545.GS4_43_00130"/>
<dbReference type="EMBL" id="BANX01000043">
    <property type="protein sequence ID" value="GAC70887.1"/>
    <property type="molecule type" value="Genomic_DNA"/>
</dbReference>
<evidence type="ECO:0000313" key="1">
    <source>
        <dbReference type="EMBL" id="GAC70887.1"/>
    </source>
</evidence>
<accession>M0QS61</accession>
<dbReference type="SUPFAM" id="SSF56801">
    <property type="entry name" value="Acetyl-CoA synthetase-like"/>
    <property type="match status" value="1"/>
</dbReference>
<dbReference type="AlphaFoldDB" id="M0QS61"/>
<dbReference type="Proteomes" id="UP000011666">
    <property type="component" value="Unassembled WGS sequence"/>
</dbReference>
<evidence type="ECO:0000313" key="2">
    <source>
        <dbReference type="Proteomes" id="UP000011666"/>
    </source>
</evidence>
<reference evidence="1 2" key="1">
    <citation type="submission" date="2013-01" db="EMBL/GenBank/DDBJ databases">
        <title>Whole genome shotgun sequence of Gordonia soli NBRC 108243.</title>
        <authorList>
            <person name="Isaki-Nakamura S."/>
            <person name="Hosoyama A."/>
            <person name="Tsuchikane K."/>
            <person name="Ando Y."/>
            <person name="Baba S."/>
            <person name="Ohji S."/>
            <person name="Hamada M."/>
            <person name="Tamura T."/>
            <person name="Yamazoe A."/>
            <person name="Yamazaki S."/>
            <person name="Fujita N."/>
        </authorList>
    </citation>
    <scope>NUCLEOTIDE SEQUENCE [LARGE SCALE GENOMIC DNA]</scope>
    <source>
        <strain evidence="1 2">NBRC 108243</strain>
    </source>
</reference>
<keyword evidence="2" id="KW-1185">Reference proteome</keyword>